<dbReference type="AlphaFoldDB" id="A0A6C0KKS1"/>
<sequence>MYNLHAILLENDNVLIHTSSKTSNDELFEECKSIYDFAKTNPPKCVIEMVTVTSLLAIDYYVKQYMSYYGIDHVRGGTYSQTTLSESQSANLEQELQIEASMQQIDPSPVGSVQMLNKIKYYMYSNRQCEISRAILAEFDWFKETIRFSKMAAEYTCGNPGQIQISFSDELLAKYERFLVLCKKLYEKALLLRDEIECDYPEYLKYPRRIFDRYIYYSSSNDEVIHSYDTAMYMWGRFEYMCYILINKIDELEFDIANP</sequence>
<protein>
    <submittedName>
        <fullName evidence="1">Uncharacterized protein</fullName>
    </submittedName>
</protein>
<name>A0A6C0KKS1_9ZZZZ</name>
<dbReference type="EMBL" id="MN740900">
    <property type="protein sequence ID" value="QHU17290.1"/>
    <property type="molecule type" value="Genomic_DNA"/>
</dbReference>
<reference evidence="1" key="1">
    <citation type="journal article" date="2020" name="Nature">
        <title>Giant virus diversity and host interactions through global metagenomics.</title>
        <authorList>
            <person name="Schulz F."/>
            <person name="Roux S."/>
            <person name="Paez-Espino D."/>
            <person name="Jungbluth S."/>
            <person name="Walsh D.A."/>
            <person name="Denef V.J."/>
            <person name="McMahon K.D."/>
            <person name="Konstantinidis K.T."/>
            <person name="Eloe-Fadrosh E.A."/>
            <person name="Kyrpides N.C."/>
            <person name="Woyke T."/>
        </authorList>
    </citation>
    <scope>NUCLEOTIDE SEQUENCE</scope>
    <source>
        <strain evidence="1">GVMAG-S-3300012000-57</strain>
    </source>
</reference>
<proteinExistence type="predicted"/>
<accession>A0A6C0KKS1</accession>
<evidence type="ECO:0000313" key="1">
    <source>
        <dbReference type="EMBL" id="QHU17290.1"/>
    </source>
</evidence>
<organism evidence="1">
    <name type="scientific">viral metagenome</name>
    <dbReference type="NCBI Taxonomy" id="1070528"/>
    <lineage>
        <taxon>unclassified sequences</taxon>
        <taxon>metagenomes</taxon>
        <taxon>organismal metagenomes</taxon>
    </lineage>
</organism>